<evidence type="ECO:0000313" key="1">
    <source>
        <dbReference type="EMBL" id="GGC32500.1"/>
    </source>
</evidence>
<organism evidence="1 2">
    <name type="scientific">Belliella aquatica</name>
    <dbReference type="NCBI Taxonomy" id="1323734"/>
    <lineage>
        <taxon>Bacteria</taxon>
        <taxon>Pseudomonadati</taxon>
        <taxon>Bacteroidota</taxon>
        <taxon>Cytophagia</taxon>
        <taxon>Cytophagales</taxon>
        <taxon>Cyclobacteriaceae</taxon>
        <taxon>Belliella</taxon>
    </lineage>
</organism>
<protein>
    <submittedName>
        <fullName evidence="1">Uncharacterized protein</fullName>
    </submittedName>
</protein>
<dbReference type="RefSeq" id="WP_188440184.1">
    <property type="nucleotide sequence ID" value="NZ_BMFD01000002.1"/>
</dbReference>
<dbReference type="Proteomes" id="UP000635885">
    <property type="component" value="Unassembled WGS sequence"/>
</dbReference>
<proteinExistence type="predicted"/>
<keyword evidence="2" id="KW-1185">Reference proteome</keyword>
<gene>
    <name evidence="1" type="ORF">GCM10010993_09330</name>
</gene>
<sequence>MTVHLIADQKTAMLATSIIQFLTPYFNHIVTFLQDDQLVPTRPYWTWDQLFDVGKRRKIMNNQENHYYVFLFEGENEHNWFASLDYTDRQVAFVQCSYWEDFDISKPKYAIAYHLITIITAMKYFKHEKIPSKIYHNRSIGCMFDFTGVKSEVIYKLKSAHICQDCIQKIADQPFNKTETLAYLTSLKQALEAIKDEIFRINWHQIFGEVDFKFIVTEDMNMIIQVDNKLVPVDISNGREKALFIMLLKYKNGLSYADFEKERYLKEYLGIYLRNFVSQSSMKDLYLQAKNEIERKTFRKNLHALKSKINRKLNASISNYPEIQKQLLIDNNGNTNIIPLCEKKLESYHEDLIIRQEAC</sequence>
<accession>A0ABQ1M2Y0</accession>
<evidence type="ECO:0000313" key="2">
    <source>
        <dbReference type="Proteomes" id="UP000635885"/>
    </source>
</evidence>
<dbReference type="EMBL" id="BMFD01000002">
    <property type="protein sequence ID" value="GGC32500.1"/>
    <property type="molecule type" value="Genomic_DNA"/>
</dbReference>
<comment type="caution">
    <text evidence="1">The sequence shown here is derived from an EMBL/GenBank/DDBJ whole genome shotgun (WGS) entry which is preliminary data.</text>
</comment>
<reference evidence="2" key="1">
    <citation type="journal article" date="2019" name="Int. J. Syst. Evol. Microbiol.">
        <title>The Global Catalogue of Microorganisms (GCM) 10K type strain sequencing project: providing services to taxonomists for standard genome sequencing and annotation.</title>
        <authorList>
            <consortium name="The Broad Institute Genomics Platform"/>
            <consortium name="The Broad Institute Genome Sequencing Center for Infectious Disease"/>
            <person name="Wu L."/>
            <person name="Ma J."/>
        </authorList>
    </citation>
    <scope>NUCLEOTIDE SEQUENCE [LARGE SCALE GENOMIC DNA]</scope>
    <source>
        <strain evidence="2">CGMCC 1.12479</strain>
    </source>
</reference>
<name>A0ABQ1M2Y0_9BACT</name>